<comment type="caution">
    <text evidence="2">The sequence shown here is derived from an EMBL/GenBank/DDBJ whole genome shotgun (WGS) entry which is preliminary data.</text>
</comment>
<reference evidence="2" key="1">
    <citation type="journal article" date="2018" name="DNA Res.">
        <title>Multiple hybrid de novo genome assembly of finger millet, an orphan allotetraploid crop.</title>
        <authorList>
            <person name="Hatakeyama M."/>
            <person name="Aluri S."/>
            <person name="Balachadran M.T."/>
            <person name="Sivarajan S.R."/>
            <person name="Patrignani A."/>
            <person name="Gruter S."/>
            <person name="Poveda L."/>
            <person name="Shimizu-Inatsugi R."/>
            <person name="Baeten J."/>
            <person name="Francoijs K.J."/>
            <person name="Nataraja K.N."/>
            <person name="Reddy Y.A.N."/>
            <person name="Phadnis S."/>
            <person name="Ravikumar R.L."/>
            <person name="Schlapbach R."/>
            <person name="Sreeman S.M."/>
            <person name="Shimizu K.K."/>
        </authorList>
    </citation>
    <scope>NUCLEOTIDE SEQUENCE</scope>
</reference>
<evidence type="ECO:0000313" key="3">
    <source>
        <dbReference type="Proteomes" id="UP001054889"/>
    </source>
</evidence>
<dbReference type="InterPro" id="IPR056594">
    <property type="entry name" value="AT5G49610-like_b-prop"/>
</dbReference>
<dbReference type="PANTHER" id="PTHR33186:SF18">
    <property type="entry name" value="OS10G0136150 PROTEIN"/>
    <property type="match status" value="1"/>
</dbReference>
<dbReference type="PANTHER" id="PTHR33186">
    <property type="entry name" value="OS10G0136150 PROTEIN-RELATED"/>
    <property type="match status" value="1"/>
</dbReference>
<dbReference type="SUPFAM" id="SSF63825">
    <property type="entry name" value="YWTD domain"/>
    <property type="match status" value="1"/>
</dbReference>
<reference evidence="2" key="2">
    <citation type="submission" date="2021-12" db="EMBL/GenBank/DDBJ databases">
        <title>Resequencing data analysis of finger millet.</title>
        <authorList>
            <person name="Hatakeyama M."/>
            <person name="Aluri S."/>
            <person name="Balachadran M.T."/>
            <person name="Sivarajan S.R."/>
            <person name="Poveda L."/>
            <person name="Shimizu-Inatsugi R."/>
            <person name="Schlapbach R."/>
            <person name="Sreeman S.M."/>
            <person name="Shimizu K.K."/>
        </authorList>
    </citation>
    <scope>NUCLEOTIDE SEQUENCE</scope>
</reference>
<protein>
    <recommendedName>
        <fullName evidence="1">F-box protein AT5G49610-like beta-propeller domain-containing protein</fullName>
    </recommendedName>
</protein>
<evidence type="ECO:0000313" key="2">
    <source>
        <dbReference type="EMBL" id="GJN16440.1"/>
    </source>
</evidence>
<dbReference type="Pfam" id="PF23635">
    <property type="entry name" value="Beta-prop_AT5G49610-like"/>
    <property type="match status" value="1"/>
</dbReference>
<feature type="domain" description="F-box protein AT5G49610-like beta-propeller" evidence="1">
    <location>
        <begin position="3"/>
        <end position="244"/>
    </location>
</feature>
<sequence length="281" mass="31758">MFGCRHDRVLLFNRARHEIVLWDPLNGDHRTVVVPLLVDGSEEKLIWNGAVLCAAAGNHGHFKVVLVGVTSNNTRMFAYCYSSETCERNSVVSTTFLFLVYFVRDPGVLVGNVLYWMAFGDGCAILEFDLDSDSLAVSERPSADSPDSSSHIMRIEDGGLGWAILSSRRLQMWERKVCSGGVARWVLRKTEKMYKILGMQSETHVGQPVILGYAEDANVITLWMDHRVYMLELASLKSTKLWETHILYRHHPYTSSYALGSLLLQLTDMKRILFCFTVLGC</sequence>
<dbReference type="Proteomes" id="UP001054889">
    <property type="component" value="Unassembled WGS sequence"/>
</dbReference>
<evidence type="ECO:0000259" key="1">
    <source>
        <dbReference type="Pfam" id="PF23635"/>
    </source>
</evidence>
<organism evidence="2 3">
    <name type="scientific">Eleusine coracana subsp. coracana</name>
    <dbReference type="NCBI Taxonomy" id="191504"/>
    <lineage>
        <taxon>Eukaryota</taxon>
        <taxon>Viridiplantae</taxon>
        <taxon>Streptophyta</taxon>
        <taxon>Embryophyta</taxon>
        <taxon>Tracheophyta</taxon>
        <taxon>Spermatophyta</taxon>
        <taxon>Magnoliopsida</taxon>
        <taxon>Liliopsida</taxon>
        <taxon>Poales</taxon>
        <taxon>Poaceae</taxon>
        <taxon>PACMAD clade</taxon>
        <taxon>Chloridoideae</taxon>
        <taxon>Cynodonteae</taxon>
        <taxon>Eleusininae</taxon>
        <taxon>Eleusine</taxon>
    </lineage>
</organism>
<dbReference type="EMBL" id="BQKI01000072">
    <property type="protein sequence ID" value="GJN16440.1"/>
    <property type="molecule type" value="Genomic_DNA"/>
</dbReference>
<keyword evidence="3" id="KW-1185">Reference proteome</keyword>
<dbReference type="AlphaFoldDB" id="A0AAV5E1U5"/>
<gene>
    <name evidence="2" type="primary">gb03428</name>
    <name evidence="2" type="ORF">PR202_gb03428</name>
</gene>
<name>A0AAV5E1U5_ELECO</name>
<proteinExistence type="predicted"/>
<accession>A0AAV5E1U5</accession>